<dbReference type="AlphaFoldDB" id="A0A6L2PSX0"/>
<proteinExistence type="predicted"/>
<dbReference type="Proteomes" id="UP000502823">
    <property type="component" value="Unassembled WGS sequence"/>
</dbReference>
<protein>
    <submittedName>
        <fullName evidence="2">Uncharacterized protein</fullName>
    </submittedName>
</protein>
<reference evidence="3" key="1">
    <citation type="submission" date="2020-01" db="EMBL/GenBank/DDBJ databases">
        <title>Draft genome sequence of the Termite Coptotermes fromosanus.</title>
        <authorList>
            <person name="Itakura S."/>
            <person name="Yosikawa Y."/>
            <person name="Umezawa K."/>
        </authorList>
    </citation>
    <scope>NUCLEOTIDE SEQUENCE [LARGE SCALE GENOMIC DNA]</scope>
</reference>
<keyword evidence="3" id="KW-1185">Reference proteome</keyword>
<accession>A0A6L2PSX0</accession>
<evidence type="ECO:0000256" key="1">
    <source>
        <dbReference type="SAM" id="MobiDB-lite"/>
    </source>
</evidence>
<organism evidence="2 3">
    <name type="scientific">Coptotermes formosanus</name>
    <name type="common">Formosan subterranean termite</name>
    <dbReference type="NCBI Taxonomy" id="36987"/>
    <lineage>
        <taxon>Eukaryota</taxon>
        <taxon>Metazoa</taxon>
        <taxon>Ecdysozoa</taxon>
        <taxon>Arthropoda</taxon>
        <taxon>Hexapoda</taxon>
        <taxon>Insecta</taxon>
        <taxon>Pterygota</taxon>
        <taxon>Neoptera</taxon>
        <taxon>Polyneoptera</taxon>
        <taxon>Dictyoptera</taxon>
        <taxon>Blattodea</taxon>
        <taxon>Blattoidea</taxon>
        <taxon>Termitoidae</taxon>
        <taxon>Rhinotermitidae</taxon>
        <taxon>Coptotermes</taxon>
    </lineage>
</organism>
<evidence type="ECO:0000313" key="2">
    <source>
        <dbReference type="EMBL" id="GFG32937.1"/>
    </source>
</evidence>
<sequence>VQRAHEASSRWTAGKVGHGGTHGYRTQHEIQQHLQTGQGKRYMNRRVKEAIEIQVHPNSFNRD</sequence>
<name>A0A6L2PSX0_COPFO</name>
<feature type="non-terminal residue" evidence="2">
    <location>
        <position position="1"/>
    </location>
</feature>
<evidence type="ECO:0000313" key="3">
    <source>
        <dbReference type="Proteomes" id="UP000502823"/>
    </source>
</evidence>
<dbReference type="EMBL" id="BLKM01008242">
    <property type="protein sequence ID" value="GFG32937.1"/>
    <property type="molecule type" value="Genomic_DNA"/>
</dbReference>
<feature type="region of interest" description="Disordered" evidence="1">
    <location>
        <begin position="1"/>
        <end position="23"/>
    </location>
</feature>
<dbReference type="InParanoid" id="A0A6L2PSX0"/>
<comment type="caution">
    <text evidence="2">The sequence shown here is derived from an EMBL/GenBank/DDBJ whole genome shotgun (WGS) entry which is preliminary data.</text>
</comment>
<gene>
    <name evidence="2" type="ORF">Cfor_09666</name>
</gene>
<feature type="non-terminal residue" evidence="2">
    <location>
        <position position="63"/>
    </location>
</feature>